<feature type="transmembrane region" description="Helical" evidence="1">
    <location>
        <begin position="284"/>
        <end position="312"/>
    </location>
</feature>
<keyword evidence="1" id="KW-0472">Membrane</keyword>
<evidence type="ECO:0000256" key="1">
    <source>
        <dbReference type="SAM" id="Phobius"/>
    </source>
</evidence>
<keyword evidence="1" id="KW-1133">Transmembrane helix</keyword>
<organism evidence="2 3">
    <name type="scientific">Candidatus Collierbacteria bacterium GW2011_GWF2_44_15</name>
    <dbReference type="NCBI Taxonomy" id="1618404"/>
    <lineage>
        <taxon>Bacteria</taxon>
        <taxon>Candidatus Collieribacteriota</taxon>
    </lineage>
</organism>
<dbReference type="AlphaFoldDB" id="A0A0G1HG41"/>
<evidence type="ECO:0000313" key="2">
    <source>
        <dbReference type="EMBL" id="KKT45483.1"/>
    </source>
</evidence>
<name>A0A0G1HG41_9BACT</name>
<protein>
    <submittedName>
        <fullName evidence="2">Uncharacterized protein</fullName>
    </submittedName>
</protein>
<sequence length="327" mass="38150">MTKDELESKKFASLFQSVKKIKLIPWKGQASIGVSIFKNYPTKGSYIPVKNRQGKNDSVICINIFFPQSETKNKTMKVILKISAFKSSHYLWKYHWYDFNNKNCPSELAVNKSQQSKQPINIEENFRYEYNLKTHKIFDLETNKFVTANEIVNSIYKIHIKTITNKIFKLKINAIGRLVEFIDPINNLLKNINHYCFGKSFKKTNNLDDYFLGIYETYKKEDLIDLSVTSEKPTILGSDFPITYQSATTFFVLTLVIFSINYWYKYDLMGFVGLANEASKNSLFLASLVTVSLIITDRVIPHFLVSIMNILIRLRIYLTFRHKIKIK</sequence>
<dbReference type="EMBL" id="LCHZ01000036">
    <property type="protein sequence ID" value="KKT45483.1"/>
    <property type="molecule type" value="Genomic_DNA"/>
</dbReference>
<dbReference type="Proteomes" id="UP000033861">
    <property type="component" value="Unassembled WGS sequence"/>
</dbReference>
<proteinExistence type="predicted"/>
<keyword evidence="1" id="KW-0812">Transmembrane</keyword>
<reference evidence="2 3" key="1">
    <citation type="journal article" date="2015" name="Nature">
        <title>rRNA introns, odd ribosomes, and small enigmatic genomes across a large radiation of phyla.</title>
        <authorList>
            <person name="Brown C.T."/>
            <person name="Hug L.A."/>
            <person name="Thomas B.C."/>
            <person name="Sharon I."/>
            <person name="Castelle C.J."/>
            <person name="Singh A."/>
            <person name="Wilkins M.J."/>
            <person name="Williams K.H."/>
            <person name="Banfield J.F."/>
        </authorList>
    </citation>
    <scope>NUCLEOTIDE SEQUENCE [LARGE SCALE GENOMIC DNA]</scope>
</reference>
<feature type="transmembrane region" description="Helical" evidence="1">
    <location>
        <begin position="242"/>
        <end position="264"/>
    </location>
</feature>
<accession>A0A0G1HG41</accession>
<evidence type="ECO:0000313" key="3">
    <source>
        <dbReference type="Proteomes" id="UP000033861"/>
    </source>
</evidence>
<gene>
    <name evidence="2" type="ORF">UW35_C0036G0001</name>
</gene>
<comment type="caution">
    <text evidence="2">The sequence shown here is derived from an EMBL/GenBank/DDBJ whole genome shotgun (WGS) entry which is preliminary data.</text>
</comment>